<dbReference type="PANTHER" id="PTHR42909:SF1">
    <property type="entry name" value="CARBOHYDRATE KINASE PFKB DOMAIN-CONTAINING PROTEIN"/>
    <property type="match status" value="1"/>
</dbReference>
<organism evidence="6 7">
    <name type="scientific">Laodelphax striatellus</name>
    <name type="common">Small brown planthopper</name>
    <name type="synonym">Delphax striatella</name>
    <dbReference type="NCBI Taxonomy" id="195883"/>
    <lineage>
        <taxon>Eukaryota</taxon>
        <taxon>Metazoa</taxon>
        <taxon>Ecdysozoa</taxon>
        <taxon>Arthropoda</taxon>
        <taxon>Hexapoda</taxon>
        <taxon>Insecta</taxon>
        <taxon>Pterygota</taxon>
        <taxon>Neoptera</taxon>
        <taxon>Paraneoptera</taxon>
        <taxon>Hemiptera</taxon>
        <taxon>Auchenorrhyncha</taxon>
        <taxon>Fulgoroidea</taxon>
        <taxon>Delphacidae</taxon>
        <taxon>Criomorphinae</taxon>
        <taxon>Laodelphax</taxon>
    </lineage>
</organism>
<evidence type="ECO:0008006" key="8">
    <source>
        <dbReference type="Google" id="ProtNLM"/>
    </source>
</evidence>
<reference evidence="6 7" key="1">
    <citation type="journal article" date="2017" name="Gigascience">
        <title>Genome sequence of the small brown planthopper, Laodelphax striatellus.</title>
        <authorList>
            <person name="Zhu J."/>
            <person name="Jiang F."/>
            <person name="Wang X."/>
            <person name="Yang P."/>
            <person name="Bao Y."/>
            <person name="Zhao W."/>
            <person name="Wang W."/>
            <person name="Lu H."/>
            <person name="Wang Q."/>
            <person name="Cui N."/>
            <person name="Li J."/>
            <person name="Chen X."/>
            <person name="Luo L."/>
            <person name="Yu J."/>
            <person name="Kang L."/>
            <person name="Cui F."/>
        </authorList>
    </citation>
    <scope>NUCLEOTIDE SEQUENCE [LARGE SCALE GENOMIC DNA]</scope>
    <source>
        <strain evidence="6">Lst14</strain>
    </source>
</reference>
<dbReference type="GO" id="GO:0005737">
    <property type="term" value="C:cytoplasm"/>
    <property type="evidence" value="ECO:0007669"/>
    <property type="project" value="TreeGrafter"/>
</dbReference>
<dbReference type="SUPFAM" id="SSF110581">
    <property type="entry name" value="Indigoidine synthase A-like"/>
    <property type="match status" value="1"/>
</dbReference>
<dbReference type="InterPro" id="IPR007342">
    <property type="entry name" value="PsuG"/>
</dbReference>
<evidence type="ECO:0000256" key="1">
    <source>
        <dbReference type="ARBA" id="ARBA00022723"/>
    </source>
</evidence>
<comment type="caution">
    <text evidence="6">The sequence shown here is derived from an EMBL/GenBank/DDBJ whole genome shotgun (WGS) entry which is preliminary data.</text>
</comment>
<keyword evidence="5" id="KW-0326">Glycosidase</keyword>
<dbReference type="Gene3D" id="3.40.1790.10">
    <property type="entry name" value="Indigoidine synthase domain"/>
    <property type="match status" value="1"/>
</dbReference>
<evidence type="ECO:0000256" key="4">
    <source>
        <dbReference type="ARBA" id="ARBA00023239"/>
    </source>
</evidence>
<dbReference type="InParanoid" id="A0A482WP03"/>
<keyword evidence="3" id="KW-0464">Manganese</keyword>
<evidence type="ECO:0000256" key="5">
    <source>
        <dbReference type="ARBA" id="ARBA00023295"/>
    </source>
</evidence>
<sequence>MKSIRVGVSCYNSAFGPAKRNLTTRSNFGVIDVLPEVKVALKNNLPVVALESTIITHGMPYPSNLETALDVENIVRDQGAVPATIGVIDGRVKVGLRSDELERLAKPASRDRPVVKISRRDFPFVLSKKLDGGTTVAGTVLVAEKVGIKVFVTGGIGGVHRGVETTMDISADLMEMSRSSVTVVSSGIKSILDIARTLEYLETLGVCVVTMGDSNSFPAFYTRESGHKSPYHVKDIDEASELIASLHALGMDSGILLAVPVPLEAENIDFGSMEKVISQSLIECVEQGIKGKAVTPFVLERVSKLTQGKSLETNIALIKNNALIGSRLATQLEKLISSKQRSEHVERVRSEVAFAQCKQANASVSDTTIRNFATPSGSLQQPLVIGGSNLDCVVTATDSLKGTVAKASGYSGFIVSGTLHVSLRDNLFY</sequence>
<dbReference type="Pfam" id="PF04227">
    <property type="entry name" value="Indigoidine_A"/>
    <property type="match status" value="1"/>
</dbReference>
<keyword evidence="2" id="KW-0378">Hydrolase</keyword>
<name>A0A482WP03_LAOST</name>
<dbReference type="PANTHER" id="PTHR42909">
    <property type="entry name" value="ZGC:136858"/>
    <property type="match status" value="1"/>
</dbReference>
<dbReference type="SMR" id="A0A482WP03"/>
<dbReference type="GO" id="GO:0016798">
    <property type="term" value="F:hydrolase activity, acting on glycosyl bonds"/>
    <property type="evidence" value="ECO:0007669"/>
    <property type="project" value="UniProtKB-KW"/>
</dbReference>
<evidence type="ECO:0000313" key="6">
    <source>
        <dbReference type="EMBL" id="RZF35016.1"/>
    </source>
</evidence>
<protein>
    <recommendedName>
        <fullName evidence="8">Carbohydrate kinase PfkB domain-containing protein</fullName>
    </recommendedName>
</protein>
<accession>A0A482WP03</accession>
<evidence type="ECO:0000256" key="2">
    <source>
        <dbReference type="ARBA" id="ARBA00022801"/>
    </source>
</evidence>
<dbReference type="Proteomes" id="UP000291343">
    <property type="component" value="Unassembled WGS sequence"/>
</dbReference>
<dbReference type="HAMAP" id="MF_01876">
    <property type="entry name" value="PsiMP_glycosidase"/>
    <property type="match status" value="1"/>
</dbReference>
<dbReference type="STRING" id="195883.A0A482WP03"/>
<keyword evidence="7" id="KW-1185">Reference proteome</keyword>
<keyword evidence="1" id="KW-0479">Metal-binding</keyword>
<dbReference type="GO" id="GO:0004730">
    <property type="term" value="F:pseudouridylate synthase activity"/>
    <property type="evidence" value="ECO:0007669"/>
    <property type="project" value="InterPro"/>
</dbReference>
<evidence type="ECO:0000313" key="7">
    <source>
        <dbReference type="Proteomes" id="UP000291343"/>
    </source>
</evidence>
<dbReference type="InterPro" id="IPR022830">
    <property type="entry name" value="Indigdn_synthA-like"/>
</dbReference>
<keyword evidence="4" id="KW-0456">Lyase</keyword>
<dbReference type="GO" id="GO:0046872">
    <property type="term" value="F:metal ion binding"/>
    <property type="evidence" value="ECO:0007669"/>
    <property type="project" value="UniProtKB-KW"/>
</dbReference>
<dbReference type="EMBL" id="QKKF02029742">
    <property type="protein sequence ID" value="RZF35016.1"/>
    <property type="molecule type" value="Genomic_DNA"/>
</dbReference>
<evidence type="ECO:0000256" key="3">
    <source>
        <dbReference type="ARBA" id="ARBA00023211"/>
    </source>
</evidence>
<dbReference type="AlphaFoldDB" id="A0A482WP03"/>
<dbReference type="OrthoDB" id="198885at2759"/>
<gene>
    <name evidence="6" type="ORF">LSTR_LSTR013033</name>
</gene>
<proteinExistence type="inferred from homology"/>